<dbReference type="AlphaFoldDB" id="A0A2Z5ZD55"/>
<reference evidence="5 6" key="1">
    <citation type="submission" date="2018-02" db="EMBL/GenBank/DDBJ databases">
        <title>Acetobacter orientalis genome.</title>
        <authorList>
            <person name="Nakashima N."/>
            <person name="Tamura T."/>
        </authorList>
    </citation>
    <scope>NUCLEOTIDE SEQUENCE [LARGE SCALE GENOMIC DNA]</scope>
    <source>
        <strain evidence="5 6">FAN1</strain>
    </source>
</reference>
<feature type="short sequence motif" description="Nudix box" evidence="3">
    <location>
        <begin position="72"/>
        <end position="93"/>
    </location>
</feature>
<comment type="cofactor">
    <cofactor evidence="3">
        <name>a divalent metal cation</name>
        <dbReference type="ChEBI" id="CHEBI:60240"/>
    </cofactor>
</comment>
<dbReference type="PANTHER" id="PTHR43046:SF14">
    <property type="entry name" value="MUTT_NUDIX FAMILY PROTEIN"/>
    <property type="match status" value="1"/>
</dbReference>
<dbReference type="HAMAP" id="MF_00298">
    <property type="entry name" value="Nudix_RppH"/>
    <property type="match status" value="1"/>
</dbReference>
<dbReference type="PANTHER" id="PTHR43046">
    <property type="entry name" value="GDP-MANNOSE MANNOSYL HYDROLASE"/>
    <property type="match status" value="1"/>
</dbReference>
<name>A0A2Z5ZD55_9PROT</name>
<dbReference type="EMBL" id="AP018515">
    <property type="protein sequence ID" value="BBC78369.1"/>
    <property type="molecule type" value="Genomic_DNA"/>
</dbReference>
<evidence type="ECO:0000313" key="5">
    <source>
        <dbReference type="EMBL" id="BBC78369.1"/>
    </source>
</evidence>
<dbReference type="KEGG" id="aot:AcetOri_orf00035"/>
<dbReference type="Gene3D" id="3.90.79.10">
    <property type="entry name" value="Nucleoside Triphosphate Pyrophosphohydrolase"/>
    <property type="match status" value="1"/>
</dbReference>
<dbReference type="GO" id="GO:0016462">
    <property type="term" value="F:pyrophosphatase activity"/>
    <property type="evidence" value="ECO:0007669"/>
    <property type="project" value="UniProtKB-ARBA"/>
</dbReference>
<accession>A0A2Z5ZD55</accession>
<dbReference type="SUPFAM" id="SSF55811">
    <property type="entry name" value="Nudix"/>
    <property type="match status" value="1"/>
</dbReference>
<dbReference type="InterPro" id="IPR022927">
    <property type="entry name" value="RppH"/>
</dbReference>
<dbReference type="PROSITE" id="PS51462">
    <property type="entry name" value="NUDIX"/>
    <property type="match status" value="1"/>
</dbReference>
<dbReference type="PROSITE" id="PS00893">
    <property type="entry name" value="NUDIX_BOX"/>
    <property type="match status" value="1"/>
</dbReference>
<evidence type="ECO:0000256" key="3">
    <source>
        <dbReference type="HAMAP-Rule" id="MF_00298"/>
    </source>
</evidence>
<dbReference type="InterPro" id="IPR020084">
    <property type="entry name" value="NUDIX_hydrolase_CS"/>
</dbReference>
<comment type="similarity">
    <text evidence="3">Belongs to the Nudix hydrolase family. RppH subfamily.</text>
</comment>
<evidence type="ECO:0000256" key="2">
    <source>
        <dbReference type="ARBA" id="ARBA00022801"/>
    </source>
</evidence>
<comment type="cofactor">
    <cofactor evidence="1">
        <name>Mg(2+)</name>
        <dbReference type="ChEBI" id="CHEBI:18420"/>
    </cofactor>
</comment>
<sequence length="187" mass="21145">MRQYRALRSLASFYLHVRHAFMTPETLQNLPYRPNVGALIFRADGKVLIARRTDMPGVGGPLTEGVWQCPQGGIDGTETPHDAVLREAREEIGTDKLHITGEYPEWIAYDLPPNLIGKALGGKFRGQTQKWFTLAFTGTDADINLNQQTPPEFDAFQWVELATLPALNVGFKKPVYEKLVDYFMHNR</sequence>
<feature type="domain" description="Nudix hydrolase" evidence="4">
    <location>
        <begin position="31"/>
        <end position="181"/>
    </location>
</feature>
<evidence type="ECO:0000259" key="4">
    <source>
        <dbReference type="PROSITE" id="PS51462"/>
    </source>
</evidence>
<dbReference type="NCBIfam" id="NF001936">
    <property type="entry name" value="PRK00714.1-3"/>
    <property type="match status" value="1"/>
</dbReference>
<dbReference type="InterPro" id="IPR015797">
    <property type="entry name" value="NUDIX_hydrolase-like_dom_sf"/>
</dbReference>
<protein>
    <recommendedName>
        <fullName evidence="3">RNA pyrophosphohydrolase</fullName>
        <ecNumber evidence="3">3.6.1.-</ecNumber>
    </recommendedName>
    <alternativeName>
        <fullName evidence="3">(Di)nucleoside polyphosphate hydrolase</fullName>
    </alternativeName>
</protein>
<proteinExistence type="inferred from homology"/>
<evidence type="ECO:0000256" key="1">
    <source>
        <dbReference type="ARBA" id="ARBA00001946"/>
    </source>
</evidence>
<dbReference type="NCBIfam" id="NF001938">
    <property type="entry name" value="PRK00714.1-5"/>
    <property type="match status" value="1"/>
</dbReference>
<organism evidence="5 6">
    <name type="scientific">Acetobacter orientalis</name>
    <dbReference type="NCBI Taxonomy" id="146474"/>
    <lineage>
        <taxon>Bacteria</taxon>
        <taxon>Pseudomonadati</taxon>
        <taxon>Pseudomonadota</taxon>
        <taxon>Alphaproteobacteria</taxon>
        <taxon>Acetobacterales</taxon>
        <taxon>Acetobacteraceae</taxon>
        <taxon>Acetobacter</taxon>
    </lineage>
</organism>
<dbReference type="InterPro" id="IPR000086">
    <property type="entry name" value="NUDIX_hydrolase_dom"/>
</dbReference>
<dbReference type="Proteomes" id="UP000270034">
    <property type="component" value="Chromosome"/>
</dbReference>
<dbReference type="EC" id="3.6.1.-" evidence="3"/>
<gene>
    <name evidence="3" type="primary">rppH</name>
    <name evidence="3" type="synonym">nudH</name>
    <name evidence="5" type="ORF">AcetOrient_orf00035</name>
</gene>
<keyword evidence="2 3" id="KW-0378">Hydrolase</keyword>
<dbReference type="Pfam" id="PF00293">
    <property type="entry name" value="NUDIX"/>
    <property type="match status" value="1"/>
</dbReference>
<evidence type="ECO:0000313" key="6">
    <source>
        <dbReference type="Proteomes" id="UP000270034"/>
    </source>
</evidence>
<dbReference type="CDD" id="cd03671">
    <property type="entry name" value="NUDIX_Ap4A_hydrolase_plant_like"/>
    <property type="match status" value="1"/>
</dbReference>
<comment type="function">
    <text evidence="3">Accelerates the degradation of transcripts by removing pyrophosphate from the 5'-end of triphosphorylated RNA, leading to a more labile monophosphorylated state that can stimulate subsequent ribonuclease cleavage.</text>
</comment>